<dbReference type="EMBL" id="MOBY01000031">
    <property type="protein sequence ID" value="RON89751.1"/>
    <property type="molecule type" value="Genomic_DNA"/>
</dbReference>
<accession>A0A423MW79</accession>
<proteinExistence type="predicted"/>
<evidence type="ECO:0000313" key="1">
    <source>
        <dbReference type="EMBL" id="RON89751.1"/>
    </source>
</evidence>
<dbReference type="AlphaFoldDB" id="A0A423MW79"/>
<reference evidence="1 2" key="1">
    <citation type="submission" date="2016-10" db="EMBL/GenBank/DDBJ databases">
        <title>Comparative genome analysis of multiple Pseudomonas spp. focuses on biocontrol and plant growth promoting traits.</title>
        <authorList>
            <person name="Tao X.-Y."/>
            <person name="Taylor C.G."/>
        </authorList>
    </citation>
    <scope>NUCLEOTIDE SEQUENCE [LARGE SCALE GENOMIC DNA]</scope>
    <source>
        <strain evidence="1 2">2F9</strain>
    </source>
</reference>
<protein>
    <submittedName>
        <fullName evidence="1">Uncharacterized protein</fullName>
    </submittedName>
</protein>
<gene>
    <name evidence="1" type="ORF">BK672_23135</name>
</gene>
<evidence type="ECO:0000313" key="2">
    <source>
        <dbReference type="Proteomes" id="UP000283650"/>
    </source>
</evidence>
<sequence>MIPAPKPLTLALSQRERGLDRVVLASYADLKYRIELRIEKTLDRLLFPSAVFERAPICSLSPSPPWGERAGVRGAGSHWHNKKPLNLTIQGLSFKR</sequence>
<dbReference type="Proteomes" id="UP000283650">
    <property type="component" value="Unassembled WGS sequence"/>
</dbReference>
<organism evidence="1 2">
    <name type="scientific">Pseudomonas fluorescens</name>
    <dbReference type="NCBI Taxonomy" id="294"/>
    <lineage>
        <taxon>Bacteria</taxon>
        <taxon>Pseudomonadati</taxon>
        <taxon>Pseudomonadota</taxon>
        <taxon>Gammaproteobacteria</taxon>
        <taxon>Pseudomonadales</taxon>
        <taxon>Pseudomonadaceae</taxon>
        <taxon>Pseudomonas</taxon>
    </lineage>
</organism>
<name>A0A423MW79_PSEFL</name>
<comment type="caution">
    <text evidence="1">The sequence shown here is derived from an EMBL/GenBank/DDBJ whole genome shotgun (WGS) entry which is preliminary data.</text>
</comment>